<evidence type="ECO:0000259" key="2">
    <source>
        <dbReference type="Pfam" id="PF12680"/>
    </source>
</evidence>
<reference evidence="3" key="1">
    <citation type="journal article" date="2020" name="Stud. Mycol.">
        <title>101 Dothideomycetes genomes: a test case for predicting lifestyles and emergence of pathogens.</title>
        <authorList>
            <person name="Haridas S."/>
            <person name="Albert R."/>
            <person name="Binder M."/>
            <person name="Bloem J."/>
            <person name="Labutti K."/>
            <person name="Salamov A."/>
            <person name="Andreopoulos B."/>
            <person name="Baker S."/>
            <person name="Barry K."/>
            <person name="Bills G."/>
            <person name="Bluhm B."/>
            <person name="Cannon C."/>
            <person name="Castanera R."/>
            <person name="Culley D."/>
            <person name="Daum C."/>
            <person name="Ezra D."/>
            <person name="Gonzalez J."/>
            <person name="Henrissat B."/>
            <person name="Kuo A."/>
            <person name="Liang C."/>
            <person name="Lipzen A."/>
            <person name="Lutzoni F."/>
            <person name="Magnuson J."/>
            <person name="Mondo S."/>
            <person name="Nolan M."/>
            <person name="Ohm R."/>
            <person name="Pangilinan J."/>
            <person name="Park H.-J."/>
            <person name="Ramirez L."/>
            <person name="Alfaro M."/>
            <person name="Sun H."/>
            <person name="Tritt A."/>
            <person name="Yoshinaga Y."/>
            <person name="Zwiers L.-H."/>
            <person name="Turgeon B."/>
            <person name="Goodwin S."/>
            <person name="Spatafora J."/>
            <person name="Crous P."/>
            <person name="Grigoriev I."/>
        </authorList>
    </citation>
    <scope>NUCLEOTIDE SEQUENCE</scope>
    <source>
        <strain evidence="3">CBS 119687</strain>
    </source>
</reference>
<feature type="region of interest" description="Disordered" evidence="1">
    <location>
        <begin position="1"/>
        <end position="39"/>
    </location>
</feature>
<organism evidence="3 4">
    <name type="scientific">Dothidotthia symphoricarpi CBS 119687</name>
    <dbReference type="NCBI Taxonomy" id="1392245"/>
    <lineage>
        <taxon>Eukaryota</taxon>
        <taxon>Fungi</taxon>
        <taxon>Dikarya</taxon>
        <taxon>Ascomycota</taxon>
        <taxon>Pezizomycotina</taxon>
        <taxon>Dothideomycetes</taxon>
        <taxon>Pleosporomycetidae</taxon>
        <taxon>Pleosporales</taxon>
        <taxon>Dothidotthiaceae</taxon>
        <taxon>Dothidotthia</taxon>
    </lineage>
</organism>
<evidence type="ECO:0000256" key="1">
    <source>
        <dbReference type="SAM" id="MobiDB-lite"/>
    </source>
</evidence>
<accession>A0A6A6AKT0</accession>
<name>A0A6A6AKT0_9PLEO</name>
<proteinExistence type="predicted"/>
<feature type="compositionally biased region" description="Pro residues" evidence="1">
    <location>
        <begin position="17"/>
        <end position="29"/>
    </location>
</feature>
<feature type="compositionally biased region" description="Low complexity" evidence="1">
    <location>
        <begin position="194"/>
        <end position="207"/>
    </location>
</feature>
<dbReference type="RefSeq" id="XP_033526946.1">
    <property type="nucleotide sequence ID" value="XM_033663247.1"/>
</dbReference>
<evidence type="ECO:0000313" key="3">
    <source>
        <dbReference type="EMBL" id="KAF2132559.1"/>
    </source>
</evidence>
<dbReference type="PANTHER" id="PTHR38436:SF3">
    <property type="entry name" value="CARBOXYMETHYLENEBUTENOLIDASE-RELATED"/>
    <property type="match status" value="1"/>
</dbReference>
<dbReference type="OrthoDB" id="5440at2759"/>
<sequence>MSSKPPNPNPSTDTNTPAPPTPHYPPPISISPSLTLQPPLTRRGHGPGLILILDYYAHIEKSERHLDPPPLQKWAEEGFCVVQILVPGKTEDGGEFPLQRAIDVLGSCGECVDIGEKGGVGVVSYLTRIPFYIASATLLHPKVRAIVSHTPTPFTTLTPSSTLPPQLLHAAGPPPQDRQPCTEPPISTSPCPSRPQTPTKTPSPTTTHRYPDAPPDSPWTLPADPAYHKLSAGIAHARSLAFLKRALGGPYFDLEAVWEEHCRFEFAERDVGRTMGTMVAEPYVNHVPTMTGGIGHAPLTSFYTHHFIFSNPPSTTLTLISRSVGPDRVIDEFIFSLTHTTEVPWLLPSIPPTGRRLEIPFTSVVAMRGDRLCHEHISWDQGTVLMQLGLLPEWVAFPYRIAGEDAPEGKRFEVRVPVVGGEGARKLGDEGAGESNGLMGRGWRVVDDV</sequence>
<feature type="domain" description="SnoaL-like" evidence="2">
    <location>
        <begin position="265"/>
        <end position="373"/>
    </location>
</feature>
<gene>
    <name evidence="3" type="ORF">P153DRAFT_283161</name>
</gene>
<protein>
    <submittedName>
        <fullName evidence="3">NTF2-like protein</fullName>
    </submittedName>
</protein>
<feature type="compositionally biased region" description="Low complexity" evidence="1">
    <location>
        <begin position="30"/>
        <end position="39"/>
    </location>
</feature>
<evidence type="ECO:0000313" key="4">
    <source>
        <dbReference type="Proteomes" id="UP000799771"/>
    </source>
</evidence>
<dbReference type="AlphaFoldDB" id="A0A6A6AKT0"/>
<dbReference type="GO" id="GO:0030638">
    <property type="term" value="P:polyketide metabolic process"/>
    <property type="evidence" value="ECO:0007669"/>
    <property type="project" value="InterPro"/>
</dbReference>
<dbReference type="GeneID" id="54403679"/>
<dbReference type="InterPro" id="IPR009959">
    <property type="entry name" value="Cyclase_SnoaL-like"/>
</dbReference>
<dbReference type="Proteomes" id="UP000799771">
    <property type="component" value="Unassembled WGS sequence"/>
</dbReference>
<feature type="compositionally biased region" description="Low complexity" evidence="1">
    <location>
        <begin position="156"/>
        <end position="168"/>
    </location>
</feature>
<dbReference type="InterPro" id="IPR037401">
    <property type="entry name" value="SnoaL-like"/>
</dbReference>
<dbReference type="InterPro" id="IPR032710">
    <property type="entry name" value="NTF2-like_dom_sf"/>
</dbReference>
<keyword evidence="4" id="KW-1185">Reference proteome</keyword>
<dbReference type="EMBL" id="ML977500">
    <property type="protein sequence ID" value="KAF2132559.1"/>
    <property type="molecule type" value="Genomic_DNA"/>
</dbReference>
<dbReference type="SUPFAM" id="SSF54427">
    <property type="entry name" value="NTF2-like"/>
    <property type="match status" value="1"/>
</dbReference>
<dbReference type="Gene3D" id="3.10.450.50">
    <property type="match status" value="1"/>
</dbReference>
<dbReference type="Pfam" id="PF12680">
    <property type="entry name" value="SnoaL_2"/>
    <property type="match status" value="1"/>
</dbReference>
<feature type="region of interest" description="Disordered" evidence="1">
    <location>
        <begin position="156"/>
        <end position="218"/>
    </location>
</feature>
<dbReference type="PANTHER" id="PTHR38436">
    <property type="entry name" value="POLYKETIDE CYCLASE SNOAL-LIKE DOMAIN"/>
    <property type="match status" value="1"/>
</dbReference>